<dbReference type="KEGG" id="chu:CHU_1739"/>
<dbReference type="Proteomes" id="UP000001822">
    <property type="component" value="Chromosome"/>
</dbReference>
<proteinExistence type="predicted"/>
<feature type="chain" id="PRO_5027030437" description="Secretion system C-terminal sorting domain-containing protein" evidence="1">
    <location>
        <begin position="26"/>
        <end position="264"/>
    </location>
</feature>
<evidence type="ECO:0000256" key="1">
    <source>
        <dbReference type="SAM" id="SignalP"/>
    </source>
</evidence>
<keyword evidence="1" id="KW-0732">Signal</keyword>
<dbReference type="AlphaFoldDB" id="A0A6N4SRI5"/>
<dbReference type="OrthoDB" id="1466693at2"/>
<accession>A0A6N4SRI5</accession>
<sequence>MTHIKLVSKLLLSAIVLFSVFTSQAGILTISGVYQGKNLYVQNPFAGNMRDYCTNDVYVNEVKKEYNVASSAFEIDLSFMKIGDPVTIKITHKDDCKPKILNPQVIQATSAFSISSFSVDQDHILWSTKGERPKGKMFVEQMRYNTWVIVKELNGLGNSLMNSYQTESFHHSGVNQYRIKYLEVDGQIKYSSTVEYTSTLAPVTFYPHRVTDKITLSRPVEYELQDAFGNVIRKSKGSEIDIATSPTGVYYLNCDNQTFKIFKK</sequence>
<keyword evidence="3" id="KW-1185">Reference proteome</keyword>
<gene>
    <name evidence="2" type="ordered locus">CHU_1739</name>
</gene>
<feature type="signal peptide" evidence="1">
    <location>
        <begin position="1"/>
        <end position="25"/>
    </location>
</feature>
<organism evidence="2 3">
    <name type="scientific">Cytophaga hutchinsonii (strain ATCC 33406 / DSM 1761 / CIP 103989 / NBRC 15051 / NCIMB 9469 / D465)</name>
    <dbReference type="NCBI Taxonomy" id="269798"/>
    <lineage>
        <taxon>Bacteria</taxon>
        <taxon>Pseudomonadati</taxon>
        <taxon>Bacteroidota</taxon>
        <taxon>Cytophagia</taxon>
        <taxon>Cytophagales</taxon>
        <taxon>Cytophagaceae</taxon>
        <taxon>Cytophaga</taxon>
    </lineage>
</organism>
<reference evidence="2 3" key="1">
    <citation type="journal article" date="2007" name="Appl. Environ. Microbiol.">
        <title>Genome sequence of the cellulolytic gliding bacterium Cytophaga hutchinsonii.</title>
        <authorList>
            <person name="Xie G."/>
            <person name="Bruce D.C."/>
            <person name="Challacombe J.F."/>
            <person name="Chertkov O."/>
            <person name="Detter J.C."/>
            <person name="Gilna P."/>
            <person name="Han C.S."/>
            <person name="Lucas S."/>
            <person name="Misra M."/>
            <person name="Myers G.L."/>
            <person name="Richardson P."/>
            <person name="Tapia R."/>
            <person name="Thayer N."/>
            <person name="Thompson L.S."/>
            <person name="Brettin T.S."/>
            <person name="Henrissat B."/>
            <person name="Wilson D.B."/>
            <person name="McBride M.J."/>
        </authorList>
    </citation>
    <scope>NUCLEOTIDE SEQUENCE [LARGE SCALE GENOMIC DNA]</scope>
    <source>
        <strain evidence="3">ATCC 33406 / DSM 1761 / CIP 103989 / NBRC 15051 / NCIMB 9469 / D465</strain>
    </source>
</reference>
<evidence type="ECO:0008006" key="4">
    <source>
        <dbReference type="Google" id="ProtNLM"/>
    </source>
</evidence>
<name>A0A6N4SRI5_CYTH3</name>
<evidence type="ECO:0000313" key="3">
    <source>
        <dbReference type="Proteomes" id="UP000001822"/>
    </source>
</evidence>
<dbReference type="RefSeq" id="WP_011585123.1">
    <property type="nucleotide sequence ID" value="NC_008255.1"/>
</dbReference>
<evidence type="ECO:0000313" key="2">
    <source>
        <dbReference type="EMBL" id="ABG59006.1"/>
    </source>
</evidence>
<protein>
    <recommendedName>
        <fullName evidence="4">Secretion system C-terminal sorting domain-containing protein</fullName>
    </recommendedName>
</protein>
<dbReference type="EMBL" id="CP000383">
    <property type="protein sequence ID" value="ABG59006.1"/>
    <property type="molecule type" value="Genomic_DNA"/>
</dbReference>